<organism evidence="1 2">
    <name type="scientific">Drouetiella hepatica Uher 2000/2452</name>
    <dbReference type="NCBI Taxonomy" id="904376"/>
    <lineage>
        <taxon>Bacteria</taxon>
        <taxon>Bacillati</taxon>
        <taxon>Cyanobacteriota</taxon>
        <taxon>Cyanophyceae</taxon>
        <taxon>Oculatellales</taxon>
        <taxon>Oculatellaceae</taxon>
        <taxon>Drouetiella</taxon>
    </lineage>
</organism>
<reference evidence="1" key="1">
    <citation type="submission" date="2021-05" db="EMBL/GenBank/DDBJ databases">
        <authorList>
            <person name="Pietrasiak N."/>
            <person name="Ward R."/>
            <person name="Stajich J.E."/>
            <person name="Kurbessoian T."/>
        </authorList>
    </citation>
    <scope>NUCLEOTIDE SEQUENCE</scope>
    <source>
        <strain evidence="1">UHER 2000/2452</strain>
    </source>
</reference>
<name>A0A951QGF1_9CYAN</name>
<dbReference type="Proteomes" id="UP000757435">
    <property type="component" value="Unassembled WGS sequence"/>
</dbReference>
<accession>A0A951QGF1</accession>
<reference evidence="1" key="2">
    <citation type="journal article" date="2022" name="Microbiol. Resour. Announc.">
        <title>Metagenome Sequencing to Explore Phylogenomics of Terrestrial Cyanobacteria.</title>
        <authorList>
            <person name="Ward R.D."/>
            <person name="Stajich J.E."/>
            <person name="Johansen J.R."/>
            <person name="Huntemann M."/>
            <person name="Clum A."/>
            <person name="Foster B."/>
            <person name="Foster B."/>
            <person name="Roux S."/>
            <person name="Palaniappan K."/>
            <person name="Varghese N."/>
            <person name="Mukherjee S."/>
            <person name="Reddy T.B.K."/>
            <person name="Daum C."/>
            <person name="Copeland A."/>
            <person name="Chen I.A."/>
            <person name="Ivanova N.N."/>
            <person name="Kyrpides N.C."/>
            <person name="Shapiro N."/>
            <person name="Eloe-Fadrosh E.A."/>
            <person name="Pietrasiak N."/>
        </authorList>
    </citation>
    <scope>NUCLEOTIDE SEQUENCE</scope>
    <source>
        <strain evidence="1">UHER 2000/2452</strain>
    </source>
</reference>
<dbReference type="EMBL" id="JAHHHD010000061">
    <property type="protein sequence ID" value="MBW4662174.1"/>
    <property type="molecule type" value="Genomic_DNA"/>
</dbReference>
<protein>
    <submittedName>
        <fullName evidence="1">Uncharacterized protein</fullName>
    </submittedName>
</protein>
<comment type="caution">
    <text evidence="1">The sequence shown here is derived from an EMBL/GenBank/DDBJ whole genome shotgun (WGS) entry which is preliminary data.</text>
</comment>
<sequence length="45" mass="5303">MSDESAMQVINWAIAHISKKWTVPIRDWKVALNRFAIEFEGRFPL</sequence>
<gene>
    <name evidence="1" type="ORF">KME15_26265</name>
</gene>
<evidence type="ECO:0000313" key="1">
    <source>
        <dbReference type="EMBL" id="MBW4662174.1"/>
    </source>
</evidence>
<dbReference type="AlphaFoldDB" id="A0A951QGF1"/>
<proteinExistence type="predicted"/>
<evidence type="ECO:0000313" key="2">
    <source>
        <dbReference type="Proteomes" id="UP000757435"/>
    </source>
</evidence>